<dbReference type="InterPro" id="IPR000330">
    <property type="entry name" value="SNF2_N"/>
</dbReference>
<dbReference type="InterPro" id="IPR049730">
    <property type="entry name" value="SNF2/RAD54-like_C"/>
</dbReference>
<keyword evidence="4" id="KW-0067">ATP-binding</keyword>
<dbReference type="Pfam" id="PF00271">
    <property type="entry name" value="Helicase_C"/>
    <property type="match status" value="1"/>
</dbReference>
<keyword evidence="3" id="KW-0347">Helicase</keyword>
<comment type="caution">
    <text evidence="8">The sequence shown here is derived from an EMBL/GenBank/DDBJ whole genome shotgun (WGS) entry which is preliminary data.</text>
</comment>
<evidence type="ECO:0000256" key="5">
    <source>
        <dbReference type="SAM" id="MobiDB-lite"/>
    </source>
</evidence>
<organism evidence="8 9">
    <name type="scientific">Coccomyxa viridis</name>
    <dbReference type="NCBI Taxonomy" id="1274662"/>
    <lineage>
        <taxon>Eukaryota</taxon>
        <taxon>Viridiplantae</taxon>
        <taxon>Chlorophyta</taxon>
        <taxon>core chlorophytes</taxon>
        <taxon>Trebouxiophyceae</taxon>
        <taxon>Trebouxiophyceae incertae sedis</taxon>
        <taxon>Coccomyxaceae</taxon>
        <taxon>Coccomyxa</taxon>
    </lineage>
</organism>
<dbReference type="InterPro" id="IPR014001">
    <property type="entry name" value="Helicase_ATP-bd"/>
</dbReference>
<sequence length="1017" mass="112900">MAVPISSQHAPIPLKASGQWSPEHRGRPLPAFMSPQAPMPPGVSPRRRPVAASAISPEPRGRPMPASLSQQVQSPGTPLRHRSHQCPDPSHAPFHSGAGMHYELHSGERMAPSQAARHANWSTSAPLLEIHDLQDSGQIGVTFVYNEEVKESLKETFGPRDGRTWDPDSRMWKVPAELFEQVKAWALSHFDEAMIRLPGQESAAVRVPLPQPASMHDVEGKIAQWIDPETWQKLYNFQKEGVRFALRHNGRALIADDMGTGKTVQAICVAACYNVEWPLLIVCPSSVTITWLEALYTWLSPRVLPKPKHIHVISSGKDVEKKLNHTRDPPKRHIVITSYDLAQKLQGYERHFGMIICDESHALKTRTSNRTQFFRTMLARNIAKRVLLLTGTPALSRPIELYTQIDMLHPGYLGSYEEFGEHFCGKPVTLPGGKKEYKGAKNKEELNRLLTGQIMLRRLKKDVLSQIPALQRSRISVLPDPRKLKAMEDVKEELRALKEGGRGDLTEEQYEQKQQQLLSKWYRTTGPAKLEAGIRHIDNLIEQGRKLVVFAHHNNVLDGLEEAVQSMTYTTDSGMELRVGHMRIDGKTSSKLRSDRVKTFQGDEHCRVALLSIKAAGAGITLSAANTVVFLELYWNPGDLTQAEARAHRIGQDQEVQVQYLVCPGSADDMIWSIVNSKLQVVGTTLDGNTAGTAAGLRITSTDDLVNSNWKPPVTAAEDDAFEVLPTPEIKREEMQQPDRSTPCRRTRSVKGRAESPPRSLRRKIDFDEMPDQAPVRAQRSSRGQRHGALAAGAGTGVFEEEEDGFDDALAGLDVDEAVAASQQGPQSQRSSHYEGSGWTGPPPEALTPAQFTSYFDKMAAQADLLSAQPAEAYSEPDAEDLLQDDIDSVLELHHRAHSAWQQAVGARTQRANPRKRSTPARSTSRAGTKPTKAPQKDYLEVVAPDTSIAARQPPAESHDRAVKRCQQTKRAGKGVDGQQQQQQPEAAASAWDYPQQPVTRRRRAPRKDVVGLTQDD</sequence>
<dbReference type="CDD" id="cd18010">
    <property type="entry name" value="DEXHc_HARP_SMARCAL1"/>
    <property type="match status" value="1"/>
</dbReference>
<dbReference type="Gene3D" id="3.40.50.300">
    <property type="entry name" value="P-loop containing nucleotide triphosphate hydrolases"/>
    <property type="match status" value="1"/>
</dbReference>
<dbReference type="InterPro" id="IPR038718">
    <property type="entry name" value="SNF2-like_sf"/>
</dbReference>
<evidence type="ECO:0000256" key="3">
    <source>
        <dbReference type="ARBA" id="ARBA00022806"/>
    </source>
</evidence>
<keyword evidence="9" id="KW-1185">Reference proteome</keyword>
<feature type="compositionally biased region" description="Basic residues" evidence="5">
    <location>
        <begin position="964"/>
        <end position="973"/>
    </location>
</feature>
<protein>
    <submittedName>
        <fullName evidence="8">G2574 protein</fullName>
    </submittedName>
</protein>
<feature type="region of interest" description="Disordered" evidence="5">
    <location>
        <begin position="1"/>
        <end position="99"/>
    </location>
</feature>
<dbReference type="CDD" id="cd18793">
    <property type="entry name" value="SF2_C_SNF"/>
    <property type="match status" value="1"/>
</dbReference>
<proteinExistence type="predicted"/>
<dbReference type="Pfam" id="PF00176">
    <property type="entry name" value="SNF2-rel_dom"/>
    <property type="match status" value="1"/>
</dbReference>
<dbReference type="Proteomes" id="UP001497392">
    <property type="component" value="Unassembled WGS sequence"/>
</dbReference>
<feature type="domain" description="Helicase C-terminal" evidence="7">
    <location>
        <begin position="533"/>
        <end position="698"/>
    </location>
</feature>
<name>A0ABP1FKN9_9CHLO</name>
<feature type="region of interest" description="Disordered" evidence="5">
    <location>
        <begin position="732"/>
        <end position="799"/>
    </location>
</feature>
<evidence type="ECO:0000256" key="1">
    <source>
        <dbReference type="ARBA" id="ARBA00022741"/>
    </source>
</evidence>
<feature type="region of interest" description="Disordered" evidence="5">
    <location>
        <begin position="819"/>
        <end position="853"/>
    </location>
</feature>
<gene>
    <name evidence="8" type="primary">g2574</name>
    <name evidence="8" type="ORF">VP750_LOCUS2198</name>
</gene>
<keyword evidence="2" id="KW-0378">Hydrolase</keyword>
<keyword evidence="1" id="KW-0547">Nucleotide-binding</keyword>
<dbReference type="PROSITE" id="PS51194">
    <property type="entry name" value="HELICASE_CTER"/>
    <property type="match status" value="1"/>
</dbReference>
<dbReference type="InterPro" id="IPR001650">
    <property type="entry name" value="Helicase_C-like"/>
</dbReference>
<evidence type="ECO:0000313" key="8">
    <source>
        <dbReference type="EMBL" id="CAL5220539.1"/>
    </source>
</evidence>
<dbReference type="Gene3D" id="3.40.50.10810">
    <property type="entry name" value="Tandem AAA-ATPase domain"/>
    <property type="match status" value="1"/>
</dbReference>
<feature type="compositionally biased region" description="Polar residues" evidence="5">
    <location>
        <begin position="821"/>
        <end position="831"/>
    </location>
</feature>
<evidence type="ECO:0000256" key="2">
    <source>
        <dbReference type="ARBA" id="ARBA00022801"/>
    </source>
</evidence>
<evidence type="ECO:0000259" key="6">
    <source>
        <dbReference type="PROSITE" id="PS51192"/>
    </source>
</evidence>
<feature type="region of interest" description="Disordered" evidence="5">
    <location>
        <begin position="901"/>
        <end position="1017"/>
    </location>
</feature>
<evidence type="ECO:0000313" key="9">
    <source>
        <dbReference type="Proteomes" id="UP001497392"/>
    </source>
</evidence>
<evidence type="ECO:0000256" key="4">
    <source>
        <dbReference type="ARBA" id="ARBA00022840"/>
    </source>
</evidence>
<reference evidence="8 9" key="1">
    <citation type="submission" date="2024-06" db="EMBL/GenBank/DDBJ databases">
        <authorList>
            <person name="Kraege A."/>
            <person name="Thomma B."/>
        </authorList>
    </citation>
    <scope>NUCLEOTIDE SEQUENCE [LARGE SCALE GENOMIC DNA]</scope>
</reference>
<accession>A0ABP1FKN9</accession>
<dbReference type="EMBL" id="CAXHTA020000004">
    <property type="protein sequence ID" value="CAL5220539.1"/>
    <property type="molecule type" value="Genomic_DNA"/>
</dbReference>
<dbReference type="InterPro" id="IPR027417">
    <property type="entry name" value="P-loop_NTPase"/>
</dbReference>
<dbReference type="SUPFAM" id="SSF52540">
    <property type="entry name" value="P-loop containing nucleoside triphosphate hydrolases"/>
    <property type="match status" value="2"/>
</dbReference>
<dbReference type="SMART" id="SM00490">
    <property type="entry name" value="HELICc"/>
    <property type="match status" value="1"/>
</dbReference>
<dbReference type="PROSITE" id="PS51192">
    <property type="entry name" value="HELICASE_ATP_BIND_1"/>
    <property type="match status" value="1"/>
</dbReference>
<dbReference type="PANTHER" id="PTHR45766">
    <property type="entry name" value="DNA ANNEALING HELICASE AND ENDONUCLEASE ZRANB3 FAMILY MEMBER"/>
    <property type="match status" value="1"/>
</dbReference>
<feature type="domain" description="Helicase ATP-binding" evidence="6">
    <location>
        <begin position="243"/>
        <end position="411"/>
    </location>
</feature>
<feature type="compositionally biased region" description="Polar residues" evidence="5">
    <location>
        <begin position="67"/>
        <end position="76"/>
    </location>
</feature>
<dbReference type="PANTHER" id="PTHR45766:SF3">
    <property type="entry name" value="DNA ANNEALING HELICASE AND ENDONUCLEASE ZRANB3"/>
    <property type="match status" value="1"/>
</dbReference>
<evidence type="ECO:0000259" key="7">
    <source>
        <dbReference type="PROSITE" id="PS51194"/>
    </source>
</evidence>
<dbReference type="SMART" id="SM00487">
    <property type="entry name" value="DEXDc"/>
    <property type="match status" value="1"/>
</dbReference>